<name>F4H7Q8_CELFA</name>
<feature type="transmembrane region" description="Helical" evidence="5">
    <location>
        <begin position="90"/>
        <end position="110"/>
    </location>
</feature>
<dbReference type="GO" id="GO:0008658">
    <property type="term" value="F:penicillin binding"/>
    <property type="evidence" value="ECO:0007669"/>
    <property type="project" value="InterPro"/>
</dbReference>
<evidence type="ECO:0000259" key="7">
    <source>
        <dbReference type="Pfam" id="PF03717"/>
    </source>
</evidence>
<dbReference type="eggNOG" id="COG0768">
    <property type="taxonomic scope" value="Bacteria"/>
</dbReference>
<dbReference type="HOGENOM" id="CLU_009289_6_5_11"/>
<dbReference type="GO" id="GO:0005886">
    <property type="term" value="C:plasma membrane"/>
    <property type="evidence" value="ECO:0007669"/>
    <property type="project" value="TreeGrafter"/>
</dbReference>
<organism evidence="8 9">
    <name type="scientific">Cellulomonas fimi (strain ATCC 484 / DSM 20113 / JCM 1341 / CCUG 24087 / LMG 16345 / NBRC 15513 / NCIMB 8980 / NCTC 7547 / NRS-133)</name>
    <dbReference type="NCBI Taxonomy" id="590998"/>
    <lineage>
        <taxon>Bacteria</taxon>
        <taxon>Bacillati</taxon>
        <taxon>Actinomycetota</taxon>
        <taxon>Actinomycetes</taxon>
        <taxon>Micrococcales</taxon>
        <taxon>Cellulomonadaceae</taxon>
        <taxon>Cellulomonas</taxon>
    </lineage>
</organism>
<evidence type="ECO:0000256" key="4">
    <source>
        <dbReference type="SAM" id="MobiDB-lite"/>
    </source>
</evidence>
<dbReference type="SUPFAM" id="SSF56601">
    <property type="entry name" value="beta-lactamase/transpeptidase-like"/>
    <property type="match status" value="1"/>
</dbReference>
<comment type="subcellular location">
    <subcellularLocation>
        <location evidence="1">Membrane</location>
    </subcellularLocation>
</comment>
<evidence type="ECO:0000313" key="9">
    <source>
        <dbReference type="Proteomes" id="UP000008460"/>
    </source>
</evidence>
<sequence>MTARVGGSPRVQPRRPQTGGMPPQRASTSGSRPAGTARPAAARAGSRTVDVLPRPRGGAAPARRPAGGGLTGGGGPRRPAGVQAGSRGRMGFLTVLVLVVLLAFGGRLVWVQGIRGDEIAAQARQQRLSSYEVLGARGEITDAEGRTLAASVERYDIAVNQKQVGEFRSTGTPAVPDGAAGVAERLAPLLGMSASELGGMLVGDRDFKYIAKNVLPEVARQIRALRLPGITVDKVAERVYPNGDLAGNIVGFVNSNGVGLEGLERSLDDRLTGSPGLETYERGRKGQPIPGGYSAGSPAQQGDSVQLTILSDLQFKAQEALEAAVASTGSEGGTVVVIDTRTGEVLALADSGSVDPNNPGESSGGSLASSVSDVFEPGSTGKVITMAAALDAGLVTPLTQFEVPYTYTTENGETFKDSHEHGLLRLTTTGVLAESSNTGTVMIGQQLPQQTRHDYLTRFGFGSRTGIELPGESPGILRSWETWDSWDRRSKFAVLFGQAVSVTAIQATQVFATIANGGVRVQPHIIKGWTSADGTYTPAPAPATTQVVSPQTAATVLSMMESVVDDGTGSGAAIPGYRVAGKTGTAQNWVNGRQGITASFIGVAPVDSPRIAVSVVLHNPKTSIYGGTVAAPVFSDVAGFALGELGVPPSGSAPQLFPTTW</sequence>
<dbReference type="PANTHER" id="PTHR30627">
    <property type="entry name" value="PEPTIDOGLYCAN D,D-TRANSPEPTIDASE"/>
    <property type="match status" value="1"/>
</dbReference>
<comment type="similarity">
    <text evidence="2">Belongs to the transpeptidase family.</text>
</comment>
<dbReference type="InterPro" id="IPR036138">
    <property type="entry name" value="PBP_dimer_sf"/>
</dbReference>
<keyword evidence="5" id="KW-0812">Transmembrane</keyword>
<evidence type="ECO:0000313" key="8">
    <source>
        <dbReference type="EMBL" id="AEE45742.1"/>
    </source>
</evidence>
<dbReference type="InterPro" id="IPR050515">
    <property type="entry name" value="Beta-lactam/transpept"/>
</dbReference>
<evidence type="ECO:0000256" key="1">
    <source>
        <dbReference type="ARBA" id="ARBA00004370"/>
    </source>
</evidence>
<dbReference type="Gene3D" id="3.40.710.10">
    <property type="entry name" value="DD-peptidase/beta-lactamase superfamily"/>
    <property type="match status" value="1"/>
</dbReference>
<feature type="compositionally biased region" description="Gly residues" evidence="4">
    <location>
        <begin position="66"/>
        <end position="76"/>
    </location>
</feature>
<dbReference type="Gene3D" id="3.30.450.330">
    <property type="match status" value="1"/>
</dbReference>
<gene>
    <name evidence="8" type="ordered locus">Celf_1610</name>
</gene>
<dbReference type="Pfam" id="PF00905">
    <property type="entry name" value="Transpeptidase"/>
    <property type="match status" value="1"/>
</dbReference>
<dbReference type="KEGG" id="cfi:Celf_1610"/>
<dbReference type="EMBL" id="CP002666">
    <property type="protein sequence ID" value="AEE45742.1"/>
    <property type="molecule type" value="Genomic_DNA"/>
</dbReference>
<keyword evidence="3 5" id="KW-0472">Membrane</keyword>
<dbReference type="STRING" id="590998.Celf_1610"/>
<dbReference type="PANTHER" id="PTHR30627:SF1">
    <property type="entry name" value="PEPTIDOGLYCAN D,D-TRANSPEPTIDASE FTSI"/>
    <property type="match status" value="1"/>
</dbReference>
<dbReference type="AlphaFoldDB" id="F4H7Q8"/>
<feature type="domain" description="Penicillin-binding protein transpeptidase" evidence="6">
    <location>
        <begin position="333"/>
        <end position="637"/>
    </location>
</feature>
<feature type="region of interest" description="Disordered" evidence="4">
    <location>
        <begin position="350"/>
        <end position="369"/>
    </location>
</feature>
<dbReference type="InterPro" id="IPR005311">
    <property type="entry name" value="PBP_dimer"/>
</dbReference>
<feature type="compositionally biased region" description="Low complexity" evidence="4">
    <location>
        <begin position="360"/>
        <end position="369"/>
    </location>
</feature>
<dbReference type="SUPFAM" id="SSF56519">
    <property type="entry name" value="Penicillin binding protein dimerisation domain"/>
    <property type="match status" value="1"/>
</dbReference>
<accession>F4H7Q8</accession>
<feature type="domain" description="Penicillin-binding protein dimerisation" evidence="7">
    <location>
        <begin position="135"/>
        <end position="289"/>
    </location>
</feature>
<evidence type="ECO:0000256" key="5">
    <source>
        <dbReference type="SAM" id="Phobius"/>
    </source>
</evidence>
<dbReference type="GO" id="GO:0071555">
    <property type="term" value="P:cell wall organization"/>
    <property type="evidence" value="ECO:0007669"/>
    <property type="project" value="TreeGrafter"/>
</dbReference>
<protein>
    <submittedName>
        <fullName evidence="8">Penicillin-binding protein transpeptidase</fullName>
    </submittedName>
</protein>
<evidence type="ECO:0000256" key="2">
    <source>
        <dbReference type="ARBA" id="ARBA00007171"/>
    </source>
</evidence>
<keyword evidence="5" id="KW-1133">Transmembrane helix</keyword>
<proteinExistence type="inferred from homology"/>
<dbReference type="InterPro" id="IPR012338">
    <property type="entry name" value="Beta-lactam/transpept-like"/>
</dbReference>
<evidence type="ECO:0000256" key="3">
    <source>
        <dbReference type="ARBA" id="ARBA00023136"/>
    </source>
</evidence>
<feature type="region of interest" description="Disordered" evidence="4">
    <location>
        <begin position="271"/>
        <end position="300"/>
    </location>
</feature>
<dbReference type="Gene3D" id="3.90.1310.10">
    <property type="entry name" value="Penicillin-binding protein 2a (Domain 2)"/>
    <property type="match status" value="1"/>
</dbReference>
<dbReference type="Proteomes" id="UP000008460">
    <property type="component" value="Chromosome"/>
</dbReference>
<keyword evidence="9" id="KW-1185">Reference proteome</keyword>
<feature type="compositionally biased region" description="Low complexity" evidence="4">
    <location>
        <begin position="31"/>
        <end position="65"/>
    </location>
</feature>
<reference evidence="8 9" key="1">
    <citation type="submission" date="2011-04" db="EMBL/GenBank/DDBJ databases">
        <title>Complete sequence of Cellulomonas fimi ATCC 484.</title>
        <authorList>
            <consortium name="US DOE Joint Genome Institute"/>
            <person name="Lucas S."/>
            <person name="Han J."/>
            <person name="Lapidus A."/>
            <person name="Cheng J.-F."/>
            <person name="Goodwin L."/>
            <person name="Pitluck S."/>
            <person name="Peters L."/>
            <person name="Chertkov O."/>
            <person name="Detter J.C."/>
            <person name="Han C."/>
            <person name="Tapia R."/>
            <person name="Land M."/>
            <person name="Hauser L."/>
            <person name="Kyrpides N."/>
            <person name="Ivanova N."/>
            <person name="Ovchinnikova G."/>
            <person name="Pagani I."/>
            <person name="Mead D."/>
            <person name="Brumm P."/>
            <person name="Woyke T."/>
        </authorList>
    </citation>
    <scope>NUCLEOTIDE SEQUENCE [LARGE SCALE GENOMIC DNA]</scope>
    <source>
        <strain evidence="9">ATCC 484 / DSM 20113 / JCM 1341 / NBRC 15513 / NCIMB 8980 / NCTC 7547</strain>
    </source>
</reference>
<dbReference type="InterPro" id="IPR001460">
    <property type="entry name" value="PCN-bd_Tpept"/>
</dbReference>
<dbReference type="Pfam" id="PF03717">
    <property type="entry name" value="PBP_dimer"/>
    <property type="match status" value="1"/>
</dbReference>
<feature type="region of interest" description="Disordered" evidence="4">
    <location>
        <begin position="1"/>
        <end position="85"/>
    </location>
</feature>
<evidence type="ECO:0000259" key="6">
    <source>
        <dbReference type="Pfam" id="PF00905"/>
    </source>
</evidence>